<gene>
    <name evidence="6" type="ORF">SPHA_37134</name>
</gene>
<dbReference type="SUPFAM" id="SSF56801">
    <property type="entry name" value="Acetyl-CoA synthetase-like"/>
    <property type="match status" value="1"/>
</dbReference>
<dbReference type="AlphaFoldDB" id="A0A812CGB1"/>
<dbReference type="GO" id="GO:0016020">
    <property type="term" value="C:membrane"/>
    <property type="evidence" value="ECO:0007669"/>
    <property type="project" value="TreeGrafter"/>
</dbReference>
<evidence type="ECO:0000313" key="7">
    <source>
        <dbReference type="Proteomes" id="UP000597762"/>
    </source>
</evidence>
<sequence>MTSEHNHSTSFPFINKSIFRDNLSGCHFHYQTIFKGKMGDAEVGVINYNNNVDGLKDPKPSISVTNGQKASLNGVPFGTKPTPETVTQSHVDTTINYEDLNKVVPASSYISSNSLEPVKLRITDKEYANNSPKSIPYLFHQVVQRIPNVTAMVVKRDGALLKWSYTQYYEQVLIVAKAFIKLGLEPGNGVGILGFNAPEWFLSNLGAIYAGGVSVGIYTTNTADACAFVAEDSKVNIMVVENHQQLQKILEVKHKLPLLKAIIVYSGEVAVKQPNIYSWQEIMDIGQEVPMSAVHETLKLIAPNKCCLVIYTSGTTGNPKGVMMSHDNLTWTANSVTELITTNFGNEHIVSYLPLSHVAAQLLDIYLAITVGATVYFAQPDALKGTLALTLQEVHPTVFLGVPRVWEKIVDGIKNAGRQSGSLKKKIAVWAKGVGLKGNYNRMNGLQSHGKFQRRAGKPLLWPVAKALVFKKVRGQLGLDRCRLALSAAAPIMKETLEFMMSLDIPVYETYGMSESTGPHTVSTSKRFRITSVGVDIPGSQTRLHSPDQDGNGEVCMYGRHIFMGYLNAPEKTKDALDEEGWLHSGDIGKKENEFLYITGRIKELIITAGGENIAPCPIEESVKEELPIISHCMLVGDKRKFLSILLTLKTEIDLDTQVPKDELTKATKEWCRRVNSQANTVQDLLNGKDENVVKAIENGIEKANKKAVSRAAKVQKWAILPADFSIPGGELGPTLKMRRPIIHKIMDRHSTIDKND</sequence>
<proteinExistence type="predicted"/>
<dbReference type="PANTHER" id="PTHR43272:SF32">
    <property type="entry name" value="AMP-DEPENDENT SYNTHETASE_LIGASE DOMAIN-CONTAINING PROTEIN"/>
    <property type="match status" value="1"/>
</dbReference>
<dbReference type="Pfam" id="PF23562">
    <property type="entry name" value="AMP-binding_C_3"/>
    <property type="match status" value="1"/>
</dbReference>
<evidence type="ECO:0000256" key="2">
    <source>
        <dbReference type="ARBA" id="ARBA00022832"/>
    </source>
</evidence>
<dbReference type="PROSITE" id="PS00455">
    <property type="entry name" value="AMP_BINDING"/>
    <property type="match status" value="1"/>
</dbReference>
<keyword evidence="3" id="KW-0443">Lipid metabolism</keyword>
<evidence type="ECO:0000313" key="6">
    <source>
        <dbReference type="EMBL" id="CAE1271109.1"/>
    </source>
</evidence>
<evidence type="ECO:0000256" key="3">
    <source>
        <dbReference type="ARBA" id="ARBA00023098"/>
    </source>
</evidence>
<feature type="domain" description="AMP-dependent synthetase/ligase" evidence="5">
    <location>
        <begin position="140"/>
        <end position="567"/>
    </location>
</feature>
<dbReference type="GO" id="GO:0004467">
    <property type="term" value="F:long-chain fatty acid-CoA ligase activity"/>
    <property type="evidence" value="ECO:0007669"/>
    <property type="project" value="UniProtKB-EC"/>
</dbReference>
<dbReference type="GO" id="GO:0005783">
    <property type="term" value="C:endoplasmic reticulum"/>
    <property type="evidence" value="ECO:0007669"/>
    <property type="project" value="TreeGrafter"/>
</dbReference>
<comment type="caution">
    <text evidence="6">The sequence shown here is derived from an EMBL/GenBank/DDBJ whole genome shotgun (WGS) entry which is preliminary data.</text>
</comment>
<dbReference type="InterPro" id="IPR020845">
    <property type="entry name" value="AMP-binding_CS"/>
</dbReference>
<dbReference type="Pfam" id="PF00501">
    <property type="entry name" value="AMP-binding"/>
    <property type="match status" value="1"/>
</dbReference>
<evidence type="ECO:0000256" key="1">
    <source>
        <dbReference type="ARBA" id="ARBA00022598"/>
    </source>
</evidence>
<name>A0A812CGB1_ACAPH</name>
<reference evidence="6" key="1">
    <citation type="submission" date="2021-01" db="EMBL/GenBank/DDBJ databases">
        <authorList>
            <person name="Li R."/>
            <person name="Bekaert M."/>
        </authorList>
    </citation>
    <scope>NUCLEOTIDE SEQUENCE</scope>
    <source>
        <strain evidence="6">Farmed</strain>
    </source>
</reference>
<evidence type="ECO:0000259" key="5">
    <source>
        <dbReference type="Pfam" id="PF00501"/>
    </source>
</evidence>
<evidence type="ECO:0000256" key="4">
    <source>
        <dbReference type="ARBA" id="ARBA00026121"/>
    </source>
</evidence>
<keyword evidence="1 6" id="KW-0436">Ligase</keyword>
<accession>A0A812CGB1</accession>
<organism evidence="6 7">
    <name type="scientific">Acanthosepion pharaonis</name>
    <name type="common">Pharaoh cuttlefish</name>
    <name type="synonym">Sepia pharaonis</name>
    <dbReference type="NCBI Taxonomy" id="158019"/>
    <lineage>
        <taxon>Eukaryota</taxon>
        <taxon>Metazoa</taxon>
        <taxon>Spiralia</taxon>
        <taxon>Lophotrochozoa</taxon>
        <taxon>Mollusca</taxon>
        <taxon>Cephalopoda</taxon>
        <taxon>Coleoidea</taxon>
        <taxon>Decapodiformes</taxon>
        <taxon>Sepiida</taxon>
        <taxon>Sepiina</taxon>
        <taxon>Sepiidae</taxon>
        <taxon>Acanthosepion</taxon>
    </lineage>
</organism>
<dbReference type="Proteomes" id="UP000597762">
    <property type="component" value="Unassembled WGS sequence"/>
</dbReference>
<dbReference type="Gene3D" id="3.40.50.12780">
    <property type="entry name" value="N-terminal domain of ligase-like"/>
    <property type="match status" value="1"/>
</dbReference>
<dbReference type="InterPro" id="IPR000873">
    <property type="entry name" value="AMP-dep_synth/lig_dom"/>
</dbReference>
<protein>
    <recommendedName>
        <fullName evidence="4">long-chain-fatty-acid--CoA ligase</fullName>
        <ecNumber evidence="4">6.2.1.3</ecNumber>
    </recommendedName>
</protein>
<dbReference type="PANTHER" id="PTHR43272">
    <property type="entry name" value="LONG-CHAIN-FATTY-ACID--COA LIGASE"/>
    <property type="match status" value="1"/>
</dbReference>
<dbReference type="EMBL" id="CAHIKZ030001646">
    <property type="protein sequence ID" value="CAE1271109.1"/>
    <property type="molecule type" value="Genomic_DNA"/>
</dbReference>
<dbReference type="InterPro" id="IPR042099">
    <property type="entry name" value="ANL_N_sf"/>
</dbReference>
<dbReference type="EC" id="6.2.1.3" evidence="4"/>
<keyword evidence="7" id="KW-1185">Reference proteome</keyword>
<keyword evidence="2" id="KW-0276">Fatty acid metabolism</keyword>
<dbReference type="OrthoDB" id="3633556at2759"/>